<protein>
    <recommendedName>
        <fullName evidence="1">PHD finger protein ALFIN-LIKE</fullName>
    </recommendedName>
</protein>
<keyword evidence="1" id="KW-0862">Zinc</keyword>
<feature type="compositionally biased region" description="Low complexity" evidence="2">
    <location>
        <begin position="112"/>
        <end position="124"/>
    </location>
</feature>
<feature type="region of interest" description="Disordered" evidence="2">
    <location>
        <begin position="107"/>
        <end position="126"/>
    </location>
</feature>
<comment type="domain">
    <text evidence="1">The PHD-type zinc finger mediates the binding to H3K4me3.</text>
</comment>
<dbReference type="PANTHER" id="PTHR12321:SF98">
    <property type="entry name" value="PHD FINGER PROTEIN ALFIN-LIKE 5"/>
    <property type="match status" value="1"/>
</dbReference>
<keyword evidence="1" id="KW-0863">Zinc-finger</keyword>
<feature type="domain" description="Alfin N-terminal" evidence="3">
    <location>
        <begin position="14"/>
        <end position="46"/>
    </location>
</feature>
<keyword evidence="1" id="KW-0156">Chromatin regulator</keyword>
<comment type="caution">
    <text evidence="4">The sequence shown here is derived from an EMBL/GenBank/DDBJ whole genome shotgun (WGS) entry which is preliminary data.</text>
</comment>
<dbReference type="InterPro" id="IPR013083">
    <property type="entry name" value="Znf_RING/FYVE/PHD"/>
</dbReference>
<sequence length="345" mass="39164">MATQICKKRKDPAVEKVFLDFKGCRAGIIKALTTDVEELYRQCDPALATGVEEFYRQCDPENKDLCLYGYPSEKFSFGKATRKCLFNMINDLPTIFEVVTGVAKKQTEKKSSVSNDSSNKSKSNVMDEEEFRETVTLVSYYPRTVEEVFWDFKGRRAGMIKALTTDVKDFYQQCNPEKENLGLYGFPSEQWELDLPAGKLPPELPEPTMGINFARDGMLKNDWLSMVAVHSDMWLLSVAFCFGARLLFDKADRKRLFNMINDLPTITEQQSYKSNSKFILLVVIADPKYSKPVPPKGDDVDDREDEELRDALCGACGENNGADEFWICCDICFHGKGVNITPARI</sequence>
<dbReference type="EMBL" id="JBBPBM010000034">
    <property type="protein sequence ID" value="KAK8531826.1"/>
    <property type="molecule type" value="Genomic_DNA"/>
</dbReference>
<keyword evidence="1" id="KW-0804">Transcription</keyword>
<reference evidence="4 5" key="1">
    <citation type="journal article" date="2024" name="G3 (Bethesda)">
        <title>Genome assembly of Hibiscus sabdariffa L. provides insights into metabolisms of medicinal natural products.</title>
        <authorList>
            <person name="Kim T."/>
        </authorList>
    </citation>
    <scope>NUCLEOTIDE SEQUENCE [LARGE SCALE GENOMIC DNA]</scope>
    <source>
        <strain evidence="4">TK-2024</strain>
        <tissue evidence="4">Old leaves</tissue>
    </source>
</reference>
<feature type="domain" description="Alfin N-terminal" evidence="3">
    <location>
        <begin position="144"/>
        <end position="269"/>
    </location>
</feature>
<comment type="subcellular location">
    <subcellularLocation>
        <location evidence="1">Nucleus</location>
    </subcellularLocation>
</comment>
<dbReference type="InterPro" id="IPR045104">
    <property type="entry name" value="Alfin"/>
</dbReference>
<evidence type="ECO:0000259" key="3">
    <source>
        <dbReference type="Pfam" id="PF12165"/>
    </source>
</evidence>
<evidence type="ECO:0000313" key="5">
    <source>
        <dbReference type="Proteomes" id="UP001472677"/>
    </source>
</evidence>
<keyword evidence="1" id="KW-0805">Transcription regulation</keyword>
<comment type="function">
    <text evidence="1">Histone-binding component that specifically recognizes H3 tails trimethylated on 'Lys-4' (H3K4me3), which mark transcription start sites of virtually all active genes.</text>
</comment>
<keyword evidence="1" id="KW-0539">Nucleus</keyword>
<comment type="subunit">
    <text evidence="1">Interacts with H3K4me3 and to a lesser extent with H3K4me2.</text>
</comment>
<dbReference type="PANTHER" id="PTHR12321">
    <property type="entry name" value="CPG BINDING PROTEIN"/>
    <property type="match status" value="1"/>
</dbReference>
<evidence type="ECO:0000313" key="4">
    <source>
        <dbReference type="EMBL" id="KAK8531826.1"/>
    </source>
</evidence>
<comment type="similarity">
    <text evidence="1">Belongs to the Alfin family.</text>
</comment>
<evidence type="ECO:0000256" key="2">
    <source>
        <dbReference type="SAM" id="MobiDB-lite"/>
    </source>
</evidence>
<dbReference type="Proteomes" id="UP001472677">
    <property type="component" value="Unassembled WGS sequence"/>
</dbReference>
<dbReference type="InterPro" id="IPR021998">
    <property type="entry name" value="Alfin_N"/>
</dbReference>
<evidence type="ECO:0000256" key="1">
    <source>
        <dbReference type="RuleBase" id="RU369089"/>
    </source>
</evidence>
<gene>
    <name evidence="4" type="ORF">V6N12_053286</name>
</gene>
<keyword evidence="1" id="KW-0479">Metal-binding</keyword>
<dbReference type="Gene3D" id="3.30.40.10">
    <property type="entry name" value="Zinc/RING finger domain, C3HC4 (zinc finger)"/>
    <property type="match status" value="1"/>
</dbReference>
<dbReference type="Pfam" id="PF12165">
    <property type="entry name" value="Alfin"/>
    <property type="match status" value="2"/>
</dbReference>
<name>A0ABR2D750_9ROSI</name>
<organism evidence="4 5">
    <name type="scientific">Hibiscus sabdariffa</name>
    <name type="common">roselle</name>
    <dbReference type="NCBI Taxonomy" id="183260"/>
    <lineage>
        <taxon>Eukaryota</taxon>
        <taxon>Viridiplantae</taxon>
        <taxon>Streptophyta</taxon>
        <taxon>Embryophyta</taxon>
        <taxon>Tracheophyta</taxon>
        <taxon>Spermatophyta</taxon>
        <taxon>Magnoliopsida</taxon>
        <taxon>eudicotyledons</taxon>
        <taxon>Gunneridae</taxon>
        <taxon>Pentapetalae</taxon>
        <taxon>rosids</taxon>
        <taxon>malvids</taxon>
        <taxon>Malvales</taxon>
        <taxon>Malvaceae</taxon>
        <taxon>Malvoideae</taxon>
        <taxon>Hibiscus</taxon>
    </lineage>
</organism>
<keyword evidence="5" id="KW-1185">Reference proteome</keyword>
<accession>A0ABR2D750</accession>
<proteinExistence type="inferred from homology"/>